<feature type="binding site" evidence="9">
    <location>
        <begin position="144"/>
        <end position="151"/>
    </location>
    <ligand>
        <name>ATP</name>
        <dbReference type="ChEBI" id="CHEBI:30616"/>
    </ligand>
</feature>
<dbReference type="PROSITE" id="PS00411">
    <property type="entry name" value="KINESIN_MOTOR_1"/>
    <property type="match status" value="1"/>
</dbReference>
<evidence type="ECO:0000256" key="4">
    <source>
        <dbReference type="ARBA" id="ARBA00022741"/>
    </source>
</evidence>
<evidence type="ECO:0000256" key="10">
    <source>
        <dbReference type="SAM" id="Coils"/>
    </source>
</evidence>
<dbReference type="FunFam" id="3.40.850.10:FF:000019">
    <property type="entry name" value="Kinesin-like protein KIN-5D"/>
    <property type="match status" value="1"/>
</dbReference>
<feature type="coiled-coil region" evidence="10">
    <location>
        <begin position="595"/>
        <end position="629"/>
    </location>
</feature>
<keyword evidence="10" id="KW-0175">Coiled coil</keyword>
<comment type="similarity">
    <text evidence="8">Belongs to the TRAFAC class myosin-kinesin ATPase superfamily. Kinesin family. KIN-5/BimC subfamily.</text>
</comment>
<keyword evidence="4 9" id="KW-0547">Nucleotide-binding</keyword>
<feature type="region of interest" description="Disordered" evidence="11">
    <location>
        <begin position="1375"/>
        <end position="1475"/>
    </location>
</feature>
<evidence type="ECO:0000256" key="3">
    <source>
        <dbReference type="ARBA" id="ARBA00022701"/>
    </source>
</evidence>
<dbReference type="PROSITE" id="PS50067">
    <property type="entry name" value="KINESIN_MOTOR_2"/>
    <property type="match status" value="1"/>
</dbReference>
<dbReference type="InterPro" id="IPR027640">
    <property type="entry name" value="Kinesin-like_fam"/>
</dbReference>
<keyword evidence="14" id="KW-1185">Reference proteome</keyword>
<evidence type="ECO:0000256" key="6">
    <source>
        <dbReference type="ARBA" id="ARBA00023175"/>
    </source>
</evidence>
<evidence type="ECO:0000313" key="13">
    <source>
        <dbReference type="EMBL" id="KAL3774764.1"/>
    </source>
</evidence>
<evidence type="ECO:0000259" key="12">
    <source>
        <dbReference type="PROSITE" id="PS50067"/>
    </source>
</evidence>
<organism evidence="13 14">
    <name type="scientific">Stephanodiscus triporus</name>
    <dbReference type="NCBI Taxonomy" id="2934178"/>
    <lineage>
        <taxon>Eukaryota</taxon>
        <taxon>Sar</taxon>
        <taxon>Stramenopiles</taxon>
        <taxon>Ochrophyta</taxon>
        <taxon>Bacillariophyta</taxon>
        <taxon>Coscinodiscophyceae</taxon>
        <taxon>Thalassiosirophycidae</taxon>
        <taxon>Stephanodiscales</taxon>
        <taxon>Stephanodiscaceae</taxon>
        <taxon>Stephanodiscus</taxon>
    </lineage>
</organism>
<keyword evidence="5 9" id="KW-0067">ATP-binding</keyword>
<dbReference type="InterPro" id="IPR027417">
    <property type="entry name" value="P-loop_NTPase"/>
</dbReference>
<evidence type="ECO:0000256" key="1">
    <source>
        <dbReference type="ARBA" id="ARBA00004245"/>
    </source>
</evidence>
<dbReference type="Proteomes" id="UP001530315">
    <property type="component" value="Unassembled WGS sequence"/>
</dbReference>
<gene>
    <name evidence="13" type="ORF">ACHAW5_000284</name>
</gene>
<dbReference type="PANTHER" id="PTHR47969:SF29">
    <property type="entry name" value="KINESIN-LIKE PROTEIN"/>
    <property type="match status" value="1"/>
</dbReference>
<dbReference type="PRINTS" id="PR00380">
    <property type="entry name" value="KINESINHEAVY"/>
</dbReference>
<dbReference type="GO" id="GO:0007010">
    <property type="term" value="P:cytoskeleton organization"/>
    <property type="evidence" value="ECO:0007669"/>
    <property type="project" value="UniProtKB-ARBA"/>
</dbReference>
<feature type="domain" description="Kinesin motor" evidence="12">
    <location>
        <begin position="19"/>
        <end position="409"/>
    </location>
</feature>
<evidence type="ECO:0000256" key="2">
    <source>
        <dbReference type="ARBA" id="ARBA00022490"/>
    </source>
</evidence>
<dbReference type="PANTHER" id="PTHR47969">
    <property type="entry name" value="CHROMOSOME-ASSOCIATED KINESIN KIF4A-RELATED"/>
    <property type="match status" value="1"/>
</dbReference>
<dbReference type="EMBL" id="JALLAZ020001449">
    <property type="protein sequence ID" value="KAL3774764.1"/>
    <property type="molecule type" value="Genomic_DNA"/>
</dbReference>
<dbReference type="GO" id="GO:0005874">
    <property type="term" value="C:microtubule"/>
    <property type="evidence" value="ECO:0007669"/>
    <property type="project" value="UniProtKB-KW"/>
</dbReference>
<dbReference type="InterPro" id="IPR019821">
    <property type="entry name" value="Kinesin_motor_CS"/>
</dbReference>
<evidence type="ECO:0000256" key="5">
    <source>
        <dbReference type="ARBA" id="ARBA00022840"/>
    </source>
</evidence>
<reference evidence="13 14" key="1">
    <citation type="submission" date="2024-10" db="EMBL/GenBank/DDBJ databases">
        <title>Updated reference genomes for cyclostephanoid diatoms.</title>
        <authorList>
            <person name="Roberts W.R."/>
            <person name="Alverson A.J."/>
        </authorList>
    </citation>
    <scope>NUCLEOTIDE SEQUENCE [LARGE SCALE GENOMIC DNA]</scope>
    <source>
        <strain evidence="13 14">AJA276-08</strain>
    </source>
</reference>
<proteinExistence type="inferred from homology"/>
<evidence type="ECO:0000256" key="9">
    <source>
        <dbReference type="PROSITE-ProRule" id="PRU00283"/>
    </source>
</evidence>
<dbReference type="GO" id="GO:0003774">
    <property type="term" value="F:cytoskeletal motor activity"/>
    <property type="evidence" value="ECO:0007669"/>
    <property type="project" value="UniProtKB-UniRule"/>
</dbReference>
<dbReference type="InterPro" id="IPR001752">
    <property type="entry name" value="Kinesin_motor_dom"/>
</dbReference>
<dbReference type="CDD" id="cd00106">
    <property type="entry name" value="KISc"/>
    <property type="match status" value="1"/>
</dbReference>
<evidence type="ECO:0000256" key="8">
    <source>
        <dbReference type="ARBA" id="ARBA00034704"/>
    </source>
</evidence>
<keyword evidence="3" id="KW-0493">Microtubule</keyword>
<feature type="compositionally biased region" description="Polar residues" evidence="11">
    <location>
        <begin position="1444"/>
        <end position="1456"/>
    </location>
</feature>
<feature type="region of interest" description="Disordered" evidence="11">
    <location>
        <begin position="1330"/>
        <end position="1353"/>
    </location>
</feature>
<evidence type="ECO:0000256" key="7">
    <source>
        <dbReference type="ARBA" id="ARBA00023212"/>
    </source>
</evidence>
<dbReference type="SMART" id="SM00129">
    <property type="entry name" value="KISc"/>
    <property type="match status" value="1"/>
</dbReference>
<dbReference type="Gene3D" id="3.40.850.10">
    <property type="entry name" value="Kinesin motor domain"/>
    <property type="match status" value="1"/>
</dbReference>
<name>A0ABD3NGV2_9STRA</name>
<dbReference type="SUPFAM" id="SSF52540">
    <property type="entry name" value="P-loop containing nucleoside triphosphate hydrolases"/>
    <property type="match status" value="1"/>
</dbReference>
<keyword evidence="7" id="KW-0206">Cytoskeleton</keyword>
<feature type="coiled-coil region" evidence="10">
    <location>
        <begin position="771"/>
        <end position="837"/>
    </location>
</feature>
<evidence type="ECO:0000256" key="11">
    <source>
        <dbReference type="SAM" id="MobiDB-lite"/>
    </source>
</evidence>
<comment type="subcellular location">
    <subcellularLocation>
        <location evidence="1">Cytoplasm</location>
        <location evidence="1">Cytoskeleton</location>
    </subcellularLocation>
</comment>
<evidence type="ECO:0000313" key="14">
    <source>
        <dbReference type="Proteomes" id="UP001530315"/>
    </source>
</evidence>
<comment type="caution">
    <text evidence="13">The sequence shown here is derived from an EMBL/GenBank/DDBJ whole genome shotgun (WGS) entry which is preliminary data.</text>
</comment>
<dbReference type="GO" id="GO:0005524">
    <property type="term" value="F:ATP binding"/>
    <property type="evidence" value="ECO:0007669"/>
    <property type="project" value="UniProtKB-UniRule"/>
</dbReference>
<feature type="compositionally biased region" description="Low complexity" evidence="11">
    <location>
        <begin position="1341"/>
        <end position="1351"/>
    </location>
</feature>
<keyword evidence="6 9" id="KW-0505">Motor protein</keyword>
<protein>
    <recommendedName>
        <fullName evidence="12">Kinesin motor domain-containing protein</fullName>
    </recommendedName>
</protein>
<accession>A0ABD3NGV2</accession>
<feature type="coiled-coil region" evidence="10">
    <location>
        <begin position="1067"/>
        <end position="1161"/>
    </location>
</feature>
<feature type="coiled-coil region" evidence="10">
    <location>
        <begin position="883"/>
        <end position="1027"/>
    </location>
</feature>
<feature type="compositionally biased region" description="Basic residues" evidence="11">
    <location>
        <begin position="1457"/>
        <end position="1467"/>
    </location>
</feature>
<dbReference type="Pfam" id="PF00225">
    <property type="entry name" value="Kinesin"/>
    <property type="match status" value="1"/>
</dbReference>
<feature type="compositionally biased region" description="Polar residues" evidence="11">
    <location>
        <begin position="1390"/>
        <end position="1402"/>
    </location>
</feature>
<dbReference type="InterPro" id="IPR036961">
    <property type="entry name" value="Kinesin_motor_dom_sf"/>
</dbReference>
<keyword evidence="2" id="KW-0963">Cytoplasm</keyword>
<feature type="compositionally biased region" description="Basic residues" evidence="11">
    <location>
        <begin position="1427"/>
        <end position="1436"/>
    </location>
</feature>
<sequence>MSASESAAAAAATAAAPANIRVLVRVRPLSDRESRSSPSSILEIDDGGMGSSIDFGVGDERRATASAPINGGRGKVVIVDQGGGSGGYGSGYDSGANGPSAQQRSFTYDAVFGPQSRQAQIFDSVEGIIDAVCAGYNGTIVAYGQTGSGKTYTVFGEEGREGSDDAGLVQRALKSIFEKIARPTSDAGGGGGITRTTTKASFLEIYNERVYDLLSPNDGNATEDDRGLSVREDSAKGVYVEGLFEWEVNDTSEAMDALRRGMANRSVAATNMNRVSSRSHAVFVLTVRSELVSEDGGVSKVRMSKFTLVDLAGSERQKTTAADGDRLKEASMINTSLLCLGQVINSLVDREKGKSSKHVPFRDSKLTFLLRDSFGGNSKTCLVATVTPSASSLSETISTLTFAQRAKLITNTAVLNENTCVSVTALQAEIARLRAELDLANGLAPLADGGDRRSAFDQELLPSESIDVKKPASDVTVNALMHQNSKLSSKVKVLGEVCNHREVQVNLLKRKLQQETLIRKCKDRRITYLSSKGKTLEVEGDNEIAALREEVAVLREQLEAVPSESVDWMLKYKETKAKVDELESSATDAFGSDEKFELEASLVSLLNERDSLRQKLQNMSDERNIEIDNIIKDVTTLENSNVMLQSRLDEKQLVMNENLEKIQTNEAHIEALQGEMKVTVACLESTQSVLAAEKLKTAELQEIVDGMKIQVDNANAAFLEHQDKMTAAKEESARMAERHNESMTELNTKLGQLHDDLASAMSDNESLMSNLKQVSDDLQYTKIQLENLEQVKDDALRQLEHTKEKSIADLESFKLQEDALRAELKKVEEILESLVVEKSKVAANLEDVVTNNTLLLVEVEALTSQRDALQRSVASFDKLHDRVAMLEDDVVFFTIENERLEERLQSNEADCDRTIRLQEHLRHAQVAAHIDELALCDESIDHLSREKSIVQNELATVSRQLLQVAESSEEKIALLQDKTASLETKTKKAEETVEFLRNHEAQIAQRLEQVTDEMEIVKMEREELEVSLNARITELQTEKDAAVGCKESLTDQLKEASNDAFAKECHLNALVQERDQALKQLEAQRQEYNADIESLKLQIETMTANLKDAEDTNDCLLAEKAETADNLAKTAIQSKSLSEEVDALKSERSNLQERIASLHRLRDYVDTLEDEMEFVTISKSQVDAQLKFAEADLDRTGRLLNLRDNDLALGHEVIVMLSAEKAVLQRNVTDISKQLAAIDTELGLTKTVKSDIESERDVLKSRAETLKANIESLLEERASAEALKAKIEALEEENSSLEALKARIEALEEENASLDALKARIKALEEENLALREQPNVNPPSSSSSSDDTSSLWETSPIKSVDKALQETAFGADDTFDESMFLPNVDGETDTPQTGDSNSPSKTPFKEKRALFSPEKSTKKAQTPAKRLTRAMRNKMRTPLGKSAIQNTPLSTMSTRKASRASMRKKPTNLVKSDF</sequence>